<evidence type="ECO:0000259" key="1">
    <source>
        <dbReference type="Pfam" id="PF01170"/>
    </source>
</evidence>
<dbReference type="Proteomes" id="UP000053904">
    <property type="component" value="Unassembled WGS sequence"/>
</dbReference>
<name>A0A101HI09_9BACT</name>
<evidence type="ECO:0000313" key="3">
    <source>
        <dbReference type="Proteomes" id="UP000053904"/>
    </source>
</evidence>
<proteinExistence type="predicted"/>
<feature type="domain" description="Ribosomal RNA large subunit methyltransferase K/L-like methyltransferase" evidence="1">
    <location>
        <begin position="183"/>
        <end position="235"/>
    </location>
</feature>
<dbReference type="GO" id="GO:0030488">
    <property type="term" value="P:tRNA methylation"/>
    <property type="evidence" value="ECO:0007669"/>
    <property type="project" value="TreeGrafter"/>
</dbReference>
<gene>
    <name evidence="2" type="ORF">XD93_0447</name>
</gene>
<dbReference type="PANTHER" id="PTHR14911:SF13">
    <property type="entry name" value="TRNA (GUANINE(6)-N2)-METHYLTRANSFERASE THUMP3"/>
    <property type="match status" value="1"/>
</dbReference>
<dbReference type="SUPFAM" id="SSF53335">
    <property type="entry name" value="S-adenosyl-L-methionine-dependent methyltransferases"/>
    <property type="match status" value="1"/>
</dbReference>
<dbReference type="InterPro" id="IPR029063">
    <property type="entry name" value="SAM-dependent_MTases_sf"/>
</dbReference>
<protein>
    <recommendedName>
        <fullName evidence="1">Ribosomal RNA large subunit methyltransferase K/L-like methyltransferase domain-containing protein</fullName>
    </recommendedName>
</protein>
<dbReference type="GO" id="GO:0016423">
    <property type="term" value="F:tRNA (guanine) methyltransferase activity"/>
    <property type="evidence" value="ECO:0007669"/>
    <property type="project" value="TreeGrafter"/>
</dbReference>
<accession>A0A101HI09</accession>
<comment type="caution">
    <text evidence="2">The sequence shown here is derived from an EMBL/GenBank/DDBJ whole genome shotgun (WGS) entry which is preliminary data.</text>
</comment>
<dbReference type="Gene3D" id="3.40.50.150">
    <property type="entry name" value="Vaccinia Virus protein VP39"/>
    <property type="match status" value="1"/>
</dbReference>
<dbReference type="InterPro" id="IPR000241">
    <property type="entry name" value="RlmKL-like_Mtase"/>
</dbReference>
<dbReference type="AlphaFoldDB" id="A0A101HI09"/>
<reference evidence="3" key="1">
    <citation type="journal article" date="2015" name="MBio">
        <title>Genome-Resolved Metagenomic Analysis Reveals Roles for Candidate Phyla and Other Microbial Community Members in Biogeochemical Transformations in Oil Reservoirs.</title>
        <authorList>
            <person name="Hu P."/>
            <person name="Tom L."/>
            <person name="Singh A."/>
            <person name="Thomas B.C."/>
            <person name="Baker B.J."/>
            <person name="Piceno Y.M."/>
            <person name="Andersen G.L."/>
            <person name="Banfield J.F."/>
        </authorList>
    </citation>
    <scope>NUCLEOTIDE SEQUENCE [LARGE SCALE GENOMIC DNA]</scope>
</reference>
<evidence type="ECO:0000313" key="2">
    <source>
        <dbReference type="EMBL" id="KUK77269.1"/>
    </source>
</evidence>
<dbReference type="EMBL" id="LGGO01000049">
    <property type="protein sequence ID" value="KUK77269.1"/>
    <property type="molecule type" value="Genomic_DNA"/>
</dbReference>
<dbReference type="PANTHER" id="PTHR14911">
    <property type="entry name" value="THUMP DOMAIN-CONTAINING"/>
    <property type="match status" value="1"/>
</dbReference>
<dbReference type="Pfam" id="PF01170">
    <property type="entry name" value="UPF0020"/>
    <property type="match status" value="1"/>
</dbReference>
<sequence>MRYFFELGNFKGLSQAELGRVLEIYDITTDTIKNFSDKILLVESNDLQPETVIRIFNRLGGFIRAGVILEDLDGFLDTERDDKVVFGISYLGGQEFETEKIKKLSHQIKKQYKKRGISSRYILPKRKELNSAQVTSNSILDKGFELCIIENENEQIYGETLAIQNIESFADRDYNKPSADTDMGMLPPKLARIMCNLTGLKKGTIWDPFCGSGTIPMEATILGYNILASDIDKEAVKATKANIIWLAQNGYISDILYETFQFDIIKPDSKLSRKLDNTQIDAIAFEPYMGPPQTKILTAEQADYLLNEVKKLLTNFKKVVDDIYNGDTIVMIIPSYRTKKGWRTFSVREIFDKRWNILNKEYTQEDLKWERNNSIISRNIFILEKK</sequence>
<organism evidence="2 3">
    <name type="scientific">candidate division WS6 bacterium 34_10</name>
    <dbReference type="NCBI Taxonomy" id="1641389"/>
    <lineage>
        <taxon>Bacteria</taxon>
        <taxon>Candidatus Dojkabacteria</taxon>
    </lineage>
</organism>